<reference evidence="2 3" key="1">
    <citation type="submission" date="2017-06" db="EMBL/GenBank/DDBJ databases">
        <title>Genome sequencing of Fusobacterium nucleatum subsp. polymorphum KCOM 1232 (=ChDC F37).</title>
        <authorList>
            <person name="Kook J.-K."/>
            <person name="Park S.-N."/>
            <person name="Lim Y.K."/>
            <person name="Roh H."/>
        </authorList>
    </citation>
    <scope>NUCLEOTIDE SEQUENCE [LARGE SCALE GENOMIC DNA]</scope>
    <source>
        <strain evidence="3">KCOM 1232 ( ChDC F37)</strain>
    </source>
</reference>
<accession>A0A2B7YNC3</accession>
<keyword evidence="1" id="KW-0472">Membrane</keyword>
<dbReference type="Gene3D" id="1.25.40.10">
    <property type="entry name" value="Tetratricopeptide repeat domain"/>
    <property type="match status" value="2"/>
</dbReference>
<gene>
    <name evidence="2" type="ORF">RN96_04190</name>
</gene>
<protein>
    <recommendedName>
        <fullName evidence="4">Tetratricopeptide repeat protein</fullName>
    </recommendedName>
</protein>
<dbReference type="EMBL" id="NJGI01000001">
    <property type="protein sequence ID" value="PGH22352.1"/>
    <property type="molecule type" value="Genomic_DNA"/>
</dbReference>
<organism evidence="2 3">
    <name type="scientific">Fusobacterium nucleatum subsp. polymorphum</name>
    <name type="common">Fusobacterium polymorphum</name>
    <dbReference type="NCBI Taxonomy" id="76857"/>
    <lineage>
        <taxon>Bacteria</taxon>
        <taxon>Fusobacteriati</taxon>
        <taxon>Fusobacteriota</taxon>
        <taxon>Fusobacteriia</taxon>
        <taxon>Fusobacteriales</taxon>
        <taxon>Fusobacteriaceae</taxon>
        <taxon>Fusobacterium</taxon>
    </lineage>
</organism>
<evidence type="ECO:0000313" key="2">
    <source>
        <dbReference type="EMBL" id="PGH22352.1"/>
    </source>
</evidence>
<proteinExistence type="predicted"/>
<evidence type="ECO:0000313" key="3">
    <source>
        <dbReference type="Proteomes" id="UP000222862"/>
    </source>
</evidence>
<name>A0A2B7YNC3_FUSNP</name>
<comment type="caution">
    <text evidence="2">The sequence shown here is derived from an EMBL/GenBank/DDBJ whole genome shotgun (WGS) entry which is preliminary data.</text>
</comment>
<keyword evidence="1" id="KW-1133">Transmembrane helix</keyword>
<dbReference type="InterPro" id="IPR011990">
    <property type="entry name" value="TPR-like_helical_dom_sf"/>
</dbReference>
<dbReference type="SUPFAM" id="SSF48452">
    <property type="entry name" value="TPR-like"/>
    <property type="match status" value="1"/>
</dbReference>
<dbReference type="Proteomes" id="UP000222862">
    <property type="component" value="Unassembled WGS sequence"/>
</dbReference>
<dbReference type="AlphaFoldDB" id="A0A2B7YNC3"/>
<evidence type="ECO:0008006" key="4">
    <source>
        <dbReference type="Google" id="ProtNLM"/>
    </source>
</evidence>
<sequence>MKYNEAISKINNDEITGAINILSNMKGKKETELLFILYSAKGEFERAYKILNENKEVLEKYLDYYENIIKKEYVPIYNKLIDCLSEDNYKIENIEKIFSKLETICKNIKLYEIMVLFYLKSKKISKAKKYYRILKEMDKSNEYLAKIESYFSKRNTKKYMLLSFFSIFMLVIITLTLTKLNKINARKDKEIKEIPVEIEKEKVIYIDTTPFLSNDEIYNLGLKRYKEENYQEAVKLLEKVNLELLPEYKVKEVIFLKALAYNILEDKIKASENYNLFIENYSNYKDYVNTLEKRIKNER</sequence>
<keyword evidence="1" id="KW-0812">Transmembrane</keyword>
<dbReference type="RefSeq" id="WP_098702431.1">
    <property type="nucleotide sequence ID" value="NZ_NJGI01000001.1"/>
</dbReference>
<feature type="transmembrane region" description="Helical" evidence="1">
    <location>
        <begin position="159"/>
        <end position="177"/>
    </location>
</feature>
<evidence type="ECO:0000256" key="1">
    <source>
        <dbReference type="SAM" id="Phobius"/>
    </source>
</evidence>